<dbReference type="EMBL" id="JAYKXP010000069">
    <property type="protein sequence ID" value="KAK7031255.1"/>
    <property type="molecule type" value="Genomic_DNA"/>
</dbReference>
<evidence type="ECO:0000313" key="2">
    <source>
        <dbReference type="Proteomes" id="UP001383192"/>
    </source>
</evidence>
<evidence type="ECO:0000313" key="1">
    <source>
        <dbReference type="EMBL" id="KAK7031255.1"/>
    </source>
</evidence>
<name>A0AAW0BYC8_9AGAR</name>
<proteinExistence type="predicted"/>
<comment type="caution">
    <text evidence="1">The sequence shown here is derived from an EMBL/GenBank/DDBJ whole genome shotgun (WGS) entry which is preliminary data.</text>
</comment>
<sequence>MSSRQYDDAEFWNIADIQEALTLAQDLNVRLKASDRKLSRLVSENYSLQWEVHALQEGNDALRNDLNQYHLSENDIQRFRGTIGEVLRLLRRQEKMFDASFAGIREEIHALKNLVHHWSIVTTVHASTIQNLRRHHRELQDQGDAVPLQLKRHWKRLDEVAYELVIIKQNNERDARYLESLSQQIENLELSVNHVYAGESL</sequence>
<accession>A0AAW0BYC8</accession>
<keyword evidence="2" id="KW-1185">Reference proteome</keyword>
<dbReference type="Proteomes" id="UP001383192">
    <property type="component" value="Unassembled WGS sequence"/>
</dbReference>
<dbReference type="AlphaFoldDB" id="A0AAW0BYC8"/>
<reference evidence="1 2" key="1">
    <citation type="submission" date="2024-01" db="EMBL/GenBank/DDBJ databases">
        <title>A draft genome for a cacao thread blight-causing isolate of Paramarasmius palmivorus.</title>
        <authorList>
            <person name="Baruah I.K."/>
            <person name="Bukari Y."/>
            <person name="Amoako-Attah I."/>
            <person name="Meinhardt L.W."/>
            <person name="Bailey B.A."/>
            <person name="Cohen S.P."/>
        </authorList>
    </citation>
    <scope>NUCLEOTIDE SEQUENCE [LARGE SCALE GENOMIC DNA]</scope>
    <source>
        <strain evidence="1 2">GH-12</strain>
    </source>
</reference>
<organism evidence="1 2">
    <name type="scientific">Paramarasmius palmivorus</name>
    <dbReference type="NCBI Taxonomy" id="297713"/>
    <lineage>
        <taxon>Eukaryota</taxon>
        <taxon>Fungi</taxon>
        <taxon>Dikarya</taxon>
        <taxon>Basidiomycota</taxon>
        <taxon>Agaricomycotina</taxon>
        <taxon>Agaricomycetes</taxon>
        <taxon>Agaricomycetidae</taxon>
        <taxon>Agaricales</taxon>
        <taxon>Marasmiineae</taxon>
        <taxon>Marasmiaceae</taxon>
        <taxon>Paramarasmius</taxon>
    </lineage>
</organism>
<gene>
    <name evidence="1" type="ORF">VNI00_013506</name>
</gene>
<protein>
    <submittedName>
        <fullName evidence="1">Uncharacterized protein</fullName>
    </submittedName>
</protein>